<dbReference type="AlphaFoldDB" id="A0A8H7B208"/>
<protein>
    <submittedName>
        <fullName evidence="2">Uncharacterized protein</fullName>
    </submittedName>
</protein>
<dbReference type="PANTHER" id="PTHR35870:SF6">
    <property type="entry name" value="MGS207 PROTEIN"/>
    <property type="match status" value="1"/>
</dbReference>
<reference evidence="2" key="1">
    <citation type="submission" date="2020-01" db="EMBL/GenBank/DDBJ databases">
        <authorList>
            <person name="Feng Z.H.Z."/>
        </authorList>
    </citation>
    <scope>NUCLEOTIDE SEQUENCE</scope>
    <source>
        <strain evidence="2">CBS107.38</strain>
    </source>
</reference>
<dbReference type="GeneID" id="62204884"/>
<reference evidence="2" key="2">
    <citation type="submission" date="2020-08" db="EMBL/GenBank/DDBJ databases">
        <title>Draft Genome Sequence of Cumin Blight Pathogen Alternaria burnsii.</title>
        <authorList>
            <person name="Feng Z."/>
        </authorList>
    </citation>
    <scope>NUCLEOTIDE SEQUENCE</scope>
    <source>
        <strain evidence="2">CBS107.38</strain>
    </source>
</reference>
<dbReference type="InterPro" id="IPR023213">
    <property type="entry name" value="CAT-like_dom_sf"/>
</dbReference>
<evidence type="ECO:0000313" key="3">
    <source>
        <dbReference type="Proteomes" id="UP000596902"/>
    </source>
</evidence>
<dbReference type="InterPro" id="IPR025337">
    <property type="entry name" value="Questin_oxidase-like"/>
</dbReference>
<dbReference type="GO" id="GO:0016491">
    <property type="term" value="F:oxidoreductase activity"/>
    <property type="evidence" value="ECO:0007669"/>
    <property type="project" value="UniProtKB-KW"/>
</dbReference>
<dbReference type="Proteomes" id="UP000596902">
    <property type="component" value="Unassembled WGS sequence"/>
</dbReference>
<evidence type="ECO:0000256" key="1">
    <source>
        <dbReference type="ARBA" id="ARBA00023002"/>
    </source>
</evidence>
<comment type="caution">
    <text evidence="2">The sequence shown here is derived from an EMBL/GenBank/DDBJ whole genome shotgun (WGS) entry which is preliminary data.</text>
</comment>
<dbReference type="RefSeq" id="XP_038785178.1">
    <property type="nucleotide sequence ID" value="XM_038931706.1"/>
</dbReference>
<keyword evidence="1" id="KW-0560">Oxidoreductase</keyword>
<sequence length="831" mass="94071">MEPQTQEQGHWLDKYATNYAEWKLSDSTDGMQLFNRPLGLVETSFDSDGTYYGGRADMTALYTLAIQHKLSKTELRHRIALAWTALRLQHPLLMARVVDNQESGKRGFAVDVPISSDFAIEQVEQSIIWIEDAYDEVDEKELYRHAYNVTRIVEPTKCLSKLHVLPLRKLPNGTYELRLLIVIAHQISDGLSAYNWFSHFLRIINQPSQNILAEIESVCTSEKIKEVLPAAQEDLYPPIAGNRARQRRLLATGYVTQIERVEAKLPPERRSPSFQNPQGSLAPSTAGYGATCGVSSIGPLATFFKRGTYDLKDLGDKDFAADFRDVNIGVRARENEFLVGSSTSAEGIIGFGVSYDLNAISAEAAEVWKETMEGMLEARRELSLRIFPANSLEFCNHTETMFSLPRISLPSFLRAGEGTHLTVDLPSVKIHDIETSAEKRPRTLKHLLKANHANYSIIYHNLTFHNHTPHILGSAYLLGGTAEHLNEIYEKEAEVLEPWHDAPGEITKDDWREFLGKREYQRAFIDFFEDQLVSKKYNVEEVLEEFMFRGKEPLINGLISGLAHPLIHLGYAYELNSRTVSIEALAMGSCFYSPLHKYIDDPRYTKPSPHSASGDHTGLIDILDKVRKDKRFDGLYDHRSGDITKVLEEREEAFLEYWNAWEITTPNEQFQAAQEVGLGLLTGTPLPAKGKYDFFIVHVLTSSHAIRILLPLVPAKFHVSLLRQWWLFALAVYIAQMRPEIDMGKAMCNDGSEKKGWKYVVDKALNGPHSTDAHHVKALRALKVAEETWETGDNRSDHWLRAAVKFADEFEGWGGFGTAEDEAKMGYPEKQ</sequence>
<evidence type="ECO:0000313" key="2">
    <source>
        <dbReference type="EMBL" id="KAF7674896.1"/>
    </source>
</evidence>
<organism evidence="2 3">
    <name type="scientific">Alternaria burnsii</name>
    <dbReference type="NCBI Taxonomy" id="1187904"/>
    <lineage>
        <taxon>Eukaryota</taxon>
        <taxon>Fungi</taxon>
        <taxon>Dikarya</taxon>
        <taxon>Ascomycota</taxon>
        <taxon>Pezizomycotina</taxon>
        <taxon>Dothideomycetes</taxon>
        <taxon>Pleosporomycetidae</taxon>
        <taxon>Pleosporales</taxon>
        <taxon>Pleosporineae</taxon>
        <taxon>Pleosporaceae</taxon>
        <taxon>Alternaria</taxon>
        <taxon>Alternaria sect. Alternaria</taxon>
    </lineage>
</organism>
<dbReference type="Pfam" id="PF14027">
    <property type="entry name" value="Questin_oxidase"/>
    <property type="match status" value="1"/>
</dbReference>
<proteinExistence type="predicted"/>
<keyword evidence="3" id="KW-1185">Reference proteome</keyword>
<dbReference type="PANTHER" id="PTHR35870">
    <property type="entry name" value="PROTEIN, PUTATIVE (AFU_ORTHOLOGUE AFUA_5G03330)-RELATED"/>
    <property type="match status" value="1"/>
</dbReference>
<gene>
    <name evidence="2" type="ORF">GT037_006659</name>
</gene>
<name>A0A8H7B208_9PLEO</name>
<dbReference type="EMBL" id="JAAABM010000009">
    <property type="protein sequence ID" value="KAF7674896.1"/>
    <property type="molecule type" value="Genomic_DNA"/>
</dbReference>
<dbReference type="Gene3D" id="3.30.559.10">
    <property type="entry name" value="Chloramphenicol acetyltransferase-like domain"/>
    <property type="match status" value="1"/>
</dbReference>
<accession>A0A8H7B208</accession>